<feature type="domain" description="UspA" evidence="2">
    <location>
        <begin position="112"/>
        <end position="255"/>
    </location>
</feature>
<dbReference type="EMBL" id="AGFM01000002">
    <property type="protein sequence ID" value="EHJ63004.1"/>
    <property type="molecule type" value="Genomic_DNA"/>
</dbReference>
<dbReference type="Gene3D" id="3.40.50.620">
    <property type="entry name" value="HUPs"/>
    <property type="match status" value="1"/>
</dbReference>
<dbReference type="InterPro" id="IPR014729">
    <property type="entry name" value="Rossmann-like_a/b/a_fold"/>
</dbReference>
<dbReference type="InterPro" id="IPR006015">
    <property type="entry name" value="Universal_stress_UspA"/>
</dbReference>
<dbReference type="Gene3D" id="3.40.50.12370">
    <property type="match status" value="1"/>
</dbReference>
<dbReference type="AlphaFoldDB" id="G6E6V6"/>
<dbReference type="CDD" id="cd00293">
    <property type="entry name" value="USP-like"/>
    <property type="match status" value="1"/>
</dbReference>
<dbReference type="Pfam" id="PF00582">
    <property type="entry name" value="Usp"/>
    <property type="match status" value="1"/>
</dbReference>
<comment type="similarity">
    <text evidence="1">Belongs to the universal stress protein A family.</text>
</comment>
<evidence type="ECO:0000256" key="1">
    <source>
        <dbReference type="ARBA" id="ARBA00008791"/>
    </source>
</evidence>
<dbReference type="eggNOG" id="COG0589">
    <property type="taxonomic scope" value="Bacteria"/>
</dbReference>
<accession>G6E6V6</accession>
<name>G6E6V6_9SPHN</name>
<dbReference type="Proteomes" id="UP000004030">
    <property type="component" value="Unassembled WGS sequence"/>
</dbReference>
<evidence type="ECO:0000259" key="2">
    <source>
        <dbReference type="Pfam" id="PF00582"/>
    </source>
</evidence>
<keyword evidence="4" id="KW-1185">Reference proteome</keyword>
<sequence length="280" mass="30462">MVETVPGSGRPPDPIEWQIRRDEHRLQLRKIAAFPSDNPAQIDTVLLTGSAADRLNDWAIEHRAPLLALATHGRVSKHVGLGATVQNILARGSTSLLLVPPEPIPAREKIIYRKLLVPLDGSCRAESVLPLASRIARKHGAEIVLAHVVPKATLVAGRAELESELCGKLEAYNQRRAREYLDDLRAKLRADGVRASTIVAPNGDARTELRLLAKRQQIDLIVLSSHGQSGLMDMPCGSVTEYLAAHAPAPMLIVRPGFIHGFSALEARPMPVLQVQPLAN</sequence>
<gene>
    <name evidence="3" type="ORF">NSU_0079</name>
</gene>
<dbReference type="InterPro" id="IPR006016">
    <property type="entry name" value="UspA"/>
</dbReference>
<proteinExistence type="inferred from homology"/>
<dbReference type="PANTHER" id="PTHR46268">
    <property type="entry name" value="STRESS RESPONSE PROTEIN NHAX"/>
    <property type="match status" value="1"/>
</dbReference>
<protein>
    <recommendedName>
        <fullName evidence="2">UspA domain-containing protein</fullName>
    </recommendedName>
</protein>
<dbReference type="PANTHER" id="PTHR46268:SF6">
    <property type="entry name" value="UNIVERSAL STRESS PROTEIN UP12"/>
    <property type="match status" value="1"/>
</dbReference>
<dbReference type="PRINTS" id="PR01438">
    <property type="entry name" value="UNVRSLSTRESS"/>
</dbReference>
<comment type="caution">
    <text evidence="3">The sequence shown here is derived from an EMBL/GenBank/DDBJ whole genome shotgun (WGS) entry which is preliminary data.</text>
</comment>
<evidence type="ECO:0000313" key="4">
    <source>
        <dbReference type="Proteomes" id="UP000004030"/>
    </source>
</evidence>
<reference evidence="3 4" key="1">
    <citation type="journal article" date="2012" name="J. Bacteriol.">
        <title>Genome sequence of benzo(a)pyrene-degrading bacterium Novosphingobium pentaromativorans US6-1.</title>
        <authorList>
            <person name="Luo Y.R."/>
            <person name="Kang S.G."/>
            <person name="Kim S.J."/>
            <person name="Kim M.R."/>
            <person name="Li N."/>
            <person name="Lee J.H."/>
            <person name="Kwon K.K."/>
        </authorList>
    </citation>
    <scope>NUCLEOTIDE SEQUENCE [LARGE SCALE GENOMIC DNA]</scope>
    <source>
        <strain evidence="3 4">US6-1</strain>
    </source>
</reference>
<dbReference type="SUPFAM" id="SSF52402">
    <property type="entry name" value="Adenine nucleotide alpha hydrolases-like"/>
    <property type="match status" value="2"/>
</dbReference>
<evidence type="ECO:0000313" key="3">
    <source>
        <dbReference type="EMBL" id="EHJ63004.1"/>
    </source>
</evidence>
<dbReference type="PATRIC" id="fig|1088721.3.peg.77"/>
<organism evidence="3 4">
    <name type="scientific">Novosphingobium pentaromativorans US6-1</name>
    <dbReference type="NCBI Taxonomy" id="1088721"/>
    <lineage>
        <taxon>Bacteria</taxon>
        <taxon>Pseudomonadati</taxon>
        <taxon>Pseudomonadota</taxon>
        <taxon>Alphaproteobacteria</taxon>
        <taxon>Sphingomonadales</taxon>
        <taxon>Sphingomonadaceae</taxon>
        <taxon>Novosphingobium</taxon>
    </lineage>
</organism>